<keyword evidence="2" id="KW-1185">Reference proteome</keyword>
<accession>A0A9E5JSW2</accession>
<protein>
    <submittedName>
        <fullName evidence="1">Uncharacterized protein</fullName>
    </submittedName>
</protein>
<dbReference type="AlphaFoldDB" id="A0A9E5JSW2"/>
<dbReference type="Proteomes" id="UP000787472">
    <property type="component" value="Unassembled WGS sequence"/>
</dbReference>
<name>A0A9E5JSW2_9GAMM</name>
<comment type="caution">
    <text evidence="1">The sequence shown here is derived from an EMBL/GenBank/DDBJ whole genome shotgun (WGS) entry which is preliminary data.</text>
</comment>
<evidence type="ECO:0000313" key="1">
    <source>
        <dbReference type="EMBL" id="NHO65939.1"/>
    </source>
</evidence>
<organism evidence="1 2">
    <name type="scientific">Pseudomaricurvus hydrocarbonicus</name>
    <dbReference type="NCBI Taxonomy" id="1470433"/>
    <lineage>
        <taxon>Bacteria</taxon>
        <taxon>Pseudomonadati</taxon>
        <taxon>Pseudomonadota</taxon>
        <taxon>Gammaproteobacteria</taxon>
        <taxon>Cellvibrionales</taxon>
        <taxon>Cellvibrionaceae</taxon>
        <taxon>Pseudomaricurvus</taxon>
    </lineage>
</organism>
<evidence type="ECO:0000313" key="2">
    <source>
        <dbReference type="Proteomes" id="UP000787472"/>
    </source>
</evidence>
<dbReference type="RefSeq" id="WP_167185828.1">
    <property type="nucleotide sequence ID" value="NZ_JAAONZ010000006.1"/>
</dbReference>
<sequence length="86" mass="9896">MTSKAITLSKLFGASAMDYRDKQLNRHMTERLAQAKTLPTEQQFRWAKKCVALAQRQHRTTFYLMARNWLASLQNTSATSDLPLAH</sequence>
<dbReference type="EMBL" id="JAAONZ010000006">
    <property type="protein sequence ID" value="NHO65939.1"/>
    <property type="molecule type" value="Genomic_DNA"/>
</dbReference>
<gene>
    <name evidence="1" type="ORF">G8770_10335</name>
</gene>
<reference evidence="1" key="1">
    <citation type="submission" date="2020-03" db="EMBL/GenBank/DDBJ databases">
        <authorList>
            <person name="Guo F."/>
        </authorList>
    </citation>
    <scope>NUCLEOTIDE SEQUENCE</scope>
    <source>
        <strain evidence="1">JCM 30134</strain>
    </source>
</reference>
<proteinExistence type="predicted"/>